<protein>
    <recommendedName>
        <fullName evidence="11">Formin binding protein (FNB3)</fullName>
    </recommendedName>
</protein>
<dbReference type="Gene3D" id="1.10.10.440">
    <property type="entry name" value="FF domain"/>
    <property type="match status" value="5"/>
</dbReference>
<dbReference type="GO" id="GO:0045292">
    <property type="term" value="P:mRNA cis splicing, via spliceosome"/>
    <property type="evidence" value="ECO:0007669"/>
    <property type="project" value="InterPro"/>
</dbReference>
<dbReference type="PROSITE" id="PS51676">
    <property type="entry name" value="FF"/>
    <property type="match status" value="3"/>
</dbReference>
<feature type="domain" description="FF" evidence="8">
    <location>
        <begin position="167"/>
        <end position="224"/>
    </location>
</feature>
<dbReference type="Pfam" id="PF00397">
    <property type="entry name" value="WW"/>
    <property type="match status" value="2"/>
</dbReference>
<feature type="region of interest" description="Disordered" evidence="6">
    <location>
        <begin position="1"/>
        <end position="34"/>
    </location>
</feature>
<evidence type="ECO:0000259" key="7">
    <source>
        <dbReference type="PROSITE" id="PS50020"/>
    </source>
</evidence>
<evidence type="ECO:0000256" key="4">
    <source>
        <dbReference type="ARBA" id="ARBA00023187"/>
    </source>
</evidence>
<dbReference type="InterPro" id="IPR001202">
    <property type="entry name" value="WW_dom"/>
</dbReference>
<evidence type="ECO:0000313" key="9">
    <source>
        <dbReference type="EMBL" id="KIW99709.1"/>
    </source>
</evidence>
<dbReference type="RefSeq" id="XP_013266846.1">
    <property type="nucleotide sequence ID" value="XM_013411392.1"/>
</dbReference>
<dbReference type="Proteomes" id="UP000053617">
    <property type="component" value="Unassembled WGS sequence"/>
</dbReference>
<dbReference type="FunFam" id="1.10.10.440:FF:000032">
    <property type="entry name" value="Formin binding protein (FNB3)"/>
    <property type="match status" value="1"/>
</dbReference>
<dbReference type="EMBL" id="KN847485">
    <property type="protein sequence ID" value="KIW99709.1"/>
    <property type="molecule type" value="Genomic_DNA"/>
</dbReference>
<feature type="domain" description="WW" evidence="7">
    <location>
        <begin position="68"/>
        <end position="96"/>
    </location>
</feature>
<feature type="compositionally biased region" description="Basic and acidic residues" evidence="6">
    <location>
        <begin position="131"/>
        <end position="146"/>
    </location>
</feature>
<dbReference type="Gene3D" id="2.20.70.10">
    <property type="match status" value="2"/>
</dbReference>
<dbReference type="InterPro" id="IPR039726">
    <property type="entry name" value="Prp40-like"/>
</dbReference>
<feature type="compositionally biased region" description="Basic and acidic residues" evidence="6">
    <location>
        <begin position="652"/>
        <end position="716"/>
    </location>
</feature>
<organism evidence="9 10">
    <name type="scientific">Rhinocladiella mackenziei CBS 650.93</name>
    <dbReference type="NCBI Taxonomy" id="1442369"/>
    <lineage>
        <taxon>Eukaryota</taxon>
        <taxon>Fungi</taxon>
        <taxon>Dikarya</taxon>
        <taxon>Ascomycota</taxon>
        <taxon>Pezizomycotina</taxon>
        <taxon>Eurotiomycetes</taxon>
        <taxon>Chaetothyriomycetidae</taxon>
        <taxon>Chaetothyriales</taxon>
        <taxon>Herpotrichiellaceae</taxon>
        <taxon>Rhinocladiella</taxon>
    </lineage>
</organism>
<feature type="region of interest" description="Disordered" evidence="6">
    <location>
        <begin position="578"/>
        <end position="790"/>
    </location>
</feature>
<proteinExistence type="predicted"/>
<dbReference type="VEuPathDB" id="FungiDB:Z518_11122"/>
<dbReference type="FunFam" id="1.10.10.440:FF:000034">
    <property type="entry name" value="Formin binding protein (FNB3)"/>
    <property type="match status" value="1"/>
</dbReference>
<keyword evidence="4" id="KW-0508">mRNA splicing</keyword>
<dbReference type="GO" id="GO:0003723">
    <property type="term" value="F:RNA binding"/>
    <property type="evidence" value="ECO:0007669"/>
    <property type="project" value="TreeGrafter"/>
</dbReference>
<dbReference type="AlphaFoldDB" id="A0A0D2ISG8"/>
<evidence type="ECO:0000256" key="1">
    <source>
        <dbReference type="ARBA" id="ARBA00004123"/>
    </source>
</evidence>
<dbReference type="Pfam" id="PF01846">
    <property type="entry name" value="FF"/>
    <property type="match status" value="4"/>
</dbReference>
<sequence length="790" mass="92697">MSAFHVPLRASPTISNEMTSLPPTPGQWQEARSPDGRTYYYNTATKETTWNKPAELMTPVEKALAAQPWKEYSTPEGRKYYSNSETKQTVWDMPAQYRDALNSVQLPPKPVQQPPAFVAGGTTALSSYSSSRERDDYTSFDSKPRTDMGGANGIALPSITKEVVPDYSSFEEAETAFMKLLRRSNVQPDWTWEQTMRATIKDPQYRALKDPKDRKAAFEKYAIEVRQQEREKAKERLAKLRTDFGNMLRTHPEIKYYSRWKTIRPIIEGETVFRSTDNEDERKQLFEEYIIELKKQNLEQEAAVRKSALDDLVAILKALDLEPYTRWSQAQDILQSNERIQSDERFKLLSKSDVLTAFENHIKSLERTFNDARQQQKASKVRRERQNRDRFMELLQGLRSQGKIKAGSKWMSVLPEIEDDPRYVAMLGQAGSTPLDLFWDMVEDEERALRGRRNDVYDVLEDKRYEVTPRTSFDEFFDVMLTDRRTADIDRDALQLIFQRLHEKVLRRSEDEKHAADRHQRRAVDALRSRIKHLEPPVRITDSWEDVKSRVEKTEEYHAVGSEELRKSAFEKVVKRLKEKEEDAEKDRERKHPRRGDDRDYRNGYRAEPRHGRLSKSPEHDAYEADRRKAMAAREKQYRKTSSMGLSPPPSYRDRDRRERDERHGRLDRDRSPPPRHLGTYERERREREEERERLYRTRADPRGSRDELNYGEESRSVTGSERRRRRGDGSDAESVDSGHRSAKRYRRDRRGSSRDKHKSKTPEPPKKDVQMPEPSGVHSGSEEGEIEED</sequence>
<dbReference type="SMART" id="SM00456">
    <property type="entry name" value="WW"/>
    <property type="match status" value="2"/>
</dbReference>
<dbReference type="GO" id="GO:0005685">
    <property type="term" value="C:U1 snRNP"/>
    <property type="evidence" value="ECO:0007669"/>
    <property type="project" value="TreeGrafter"/>
</dbReference>
<gene>
    <name evidence="9" type="ORF">Z518_11122</name>
</gene>
<evidence type="ECO:0000256" key="2">
    <source>
        <dbReference type="ARBA" id="ARBA00022664"/>
    </source>
</evidence>
<feature type="domain" description="FF" evidence="8">
    <location>
        <begin position="230"/>
        <end position="292"/>
    </location>
</feature>
<keyword evidence="10" id="KW-1185">Reference proteome</keyword>
<reference evidence="9 10" key="1">
    <citation type="submission" date="2015-01" db="EMBL/GenBank/DDBJ databases">
        <title>The Genome Sequence of Rhinocladiella mackenzie CBS 650.93.</title>
        <authorList>
            <consortium name="The Broad Institute Genomics Platform"/>
            <person name="Cuomo C."/>
            <person name="de Hoog S."/>
            <person name="Gorbushina A."/>
            <person name="Stielow B."/>
            <person name="Teixiera M."/>
            <person name="Abouelleil A."/>
            <person name="Chapman S.B."/>
            <person name="Priest M."/>
            <person name="Young S.K."/>
            <person name="Wortman J."/>
            <person name="Nusbaum C."/>
            <person name="Birren B."/>
        </authorList>
    </citation>
    <scope>NUCLEOTIDE SEQUENCE [LARGE SCALE GENOMIC DNA]</scope>
    <source>
        <strain evidence="9 10">CBS 650.93</strain>
    </source>
</reference>
<dbReference type="PROSITE" id="PS50020">
    <property type="entry name" value="WW_DOMAIN_2"/>
    <property type="match status" value="2"/>
</dbReference>
<dbReference type="STRING" id="1442369.A0A0D2ISG8"/>
<keyword evidence="5" id="KW-0539">Nucleus</keyword>
<evidence type="ECO:0000259" key="8">
    <source>
        <dbReference type="PROSITE" id="PS51676"/>
    </source>
</evidence>
<feature type="domain" description="FF" evidence="8">
    <location>
        <begin position="383"/>
        <end position="444"/>
    </location>
</feature>
<feature type="compositionally biased region" description="Basic and acidic residues" evidence="6">
    <location>
        <begin position="578"/>
        <end position="638"/>
    </location>
</feature>
<dbReference type="InterPro" id="IPR002713">
    <property type="entry name" value="FF_domain"/>
</dbReference>
<dbReference type="SUPFAM" id="SSF51045">
    <property type="entry name" value="WW domain"/>
    <property type="match status" value="2"/>
</dbReference>
<feature type="compositionally biased region" description="Polar residues" evidence="6">
    <location>
        <begin position="12"/>
        <end position="21"/>
    </location>
</feature>
<dbReference type="InterPro" id="IPR036020">
    <property type="entry name" value="WW_dom_sf"/>
</dbReference>
<keyword evidence="3" id="KW-0677">Repeat</keyword>
<dbReference type="GeneID" id="25299193"/>
<dbReference type="PANTHER" id="PTHR11864:SF0">
    <property type="entry name" value="PRP40 PRE-MRNA PROCESSING FACTOR 40 HOMOLOG A (YEAST)"/>
    <property type="match status" value="1"/>
</dbReference>
<feature type="compositionally biased region" description="Basic residues" evidence="6">
    <location>
        <begin position="741"/>
        <end position="750"/>
    </location>
</feature>
<accession>A0A0D2ISG8</accession>
<feature type="region of interest" description="Disordered" evidence="6">
    <location>
        <begin position="127"/>
        <end position="153"/>
    </location>
</feature>
<evidence type="ECO:0008006" key="11">
    <source>
        <dbReference type="Google" id="ProtNLM"/>
    </source>
</evidence>
<feature type="compositionally biased region" description="Basic and acidic residues" evidence="6">
    <location>
        <begin position="751"/>
        <end position="771"/>
    </location>
</feature>
<dbReference type="PANTHER" id="PTHR11864">
    <property type="entry name" value="PRE-MRNA-PROCESSING PROTEIN PRP40"/>
    <property type="match status" value="1"/>
</dbReference>
<evidence type="ECO:0000256" key="6">
    <source>
        <dbReference type="SAM" id="MobiDB-lite"/>
    </source>
</evidence>
<feature type="domain" description="WW" evidence="7">
    <location>
        <begin position="22"/>
        <end position="55"/>
    </location>
</feature>
<name>A0A0D2ISG8_9EURO</name>
<dbReference type="SUPFAM" id="SSF81698">
    <property type="entry name" value="FF domain"/>
    <property type="match status" value="5"/>
</dbReference>
<dbReference type="CDD" id="cd00201">
    <property type="entry name" value="WW"/>
    <property type="match status" value="2"/>
</dbReference>
<dbReference type="InterPro" id="IPR036517">
    <property type="entry name" value="FF_domain_sf"/>
</dbReference>
<dbReference type="PROSITE" id="PS01159">
    <property type="entry name" value="WW_DOMAIN_1"/>
    <property type="match status" value="1"/>
</dbReference>
<dbReference type="HOGENOM" id="CLU_005825_1_0_1"/>
<dbReference type="FunFam" id="1.10.10.440:FF:000033">
    <property type="entry name" value="Formin binding protein (FNB3)"/>
    <property type="match status" value="1"/>
</dbReference>
<dbReference type="GO" id="GO:0071004">
    <property type="term" value="C:U2-type prespliceosome"/>
    <property type="evidence" value="ECO:0007669"/>
    <property type="project" value="TreeGrafter"/>
</dbReference>
<dbReference type="FunFam" id="1.10.10.440:FF:000013">
    <property type="entry name" value="pre-mRNA-processing protein 40A isoform X1"/>
    <property type="match status" value="1"/>
</dbReference>
<comment type="subcellular location">
    <subcellularLocation>
        <location evidence="1">Nucleus</location>
    </subcellularLocation>
</comment>
<evidence type="ECO:0000256" key="3">
    <source>
        <dbReference type="ARBA" id="ARBA00022737"/>
    </source>
</evidence>
<dbReference type="SMART" id="SM00441">
    <property type="entry name" value="FF"/>
    <property type="match status" value="5"/>
</dbReference>
<dbReference type="Pfam" id="PF25432">
    <property type="entry name" value="FF_PRPF40A"/>
    <property type="match status" value="1"/>
</dbReference>
<evidence type="ECO:0000256" key="5">
    <source>
        <dbReference type="ARBA" id="ARBA00023242"/>
    </source>
</evidence>
<evidence type="ECO:0000313" key="10">
    <source>
        <dbReference type="Proteomes" id="UP000053617"/>
    </source>
</evidence>
<keyword evidence="2" id="KW-0507">mRNA processing</keyword>
<dbReference type="OrthoDB" id="187617at2759"/>
<dbReference type="FunFam" id="1.10.10.440:FF:000027">
    <property type="entry name" value="Formin binding protein (FNB3)"/>
    <property type="match status" value="1"/>
</dbReference>